<proteinExistence type="predicted"/>
<dbReference type="RefSeq" id="WP_007841054.1">
    <property type="nucleotide sequence ID" value="NZ_AKJY01000013.1"/>
</dbReference>
<reference evidence="1 2" key="1">
    <citation type="journal article" date="2012" name="J. Bacteriol.">
        <title>Twenty-one genome sequences from Pseudomonas species and 19 genome sequences from diverse bacteria isolated from the rhizosphere and endosphere of Populus deltoides.</title>
        <authorList>
            <person name="Brown S.D."/>
            <person name="Utturkar S.M."/>
            <person name="Klingeman D.M."/>
            <person name="Johnson C.M."/>
            <person name="Martin S.L."/>
            <person name="Land M.L."/>
            <person name="Lu T.Y."/>
            <person name="Schadt C.W."/>
            <person name="Doktycz M.J."/>
            <person name="Pelletier D.A."/>
        </authorList>
    </citation>
    <scope>NUCLEOTIDE SEQUENCE [LARGE SCALE GENOMIC DNA]</scope>
    <source>
        <strain evidence="1 2">CF314</strain>
    </source>
</reference>
<sequence>MIQEKYTLKRRNKFLFAVIFVLSVYSCKSQEKENPKTLGSSNFDIEKITFHENIDTLFGTNKYYKTSIKDSDSDISYNYIISKKQNENIRVSLGNTDISSYKYDFKVSKNNEIIGVSTSFVLKENIKDKIINDIDRQYKTFKVNINQLYDNPSVYRWETPDKIIQFAYSSFEKDNIYTISIVNKKFDCSRFPLEKVFVGEDICLKKYQKK</sequence>
<comment type="caution">
    <text evidence="1">The sequence shown here is derived from an EMBL/GenBank/DDBJ whole genome shotgun (WGS) entry which is preliminary data.</text>
</comment>
<dbReference type="OrthoDB" id="1248521at2"/>
<keyword evidence="2" id="KW-1185">Reference proteome</keyword>
<evidence type="ECO:0000313" key="1">
    <source>
        <dbReference type="EMBL" id="EJL74649.1"/>
    </source>
</evidence>
<dbReference type="PATRIC" id="fig|1144316.3.peg.902"/>
<gene>
    <name evidence="1" type="ORF">PMI13_00891</name>
</gene>
<dbReference type="Proteomes" id="UP000007509">
    <property type="component" value="Unassembled WGS sequence"/>
</dbReference>
<protein>
    <recommendedName>
        <fullName evidence="3">Lipoprotein</fullName>
    </recommendedName>
</protein>
<dbReference type="EMBL" id="AKJY01000013">
    <property type="protein sequence ID" value="EJL74649.1"/>
    <property type="molecule type" value="Genomic_DNA"/>
</dbReference>
<evidence type="ECO:0000313" key="2">
    <source>
        <dbReference type="Proteomes" id="UP000007509"/>
    </source>
</evidence>
<dbReference type="AlphaFoldDB" id="J3CMI0"/>
<evidence type="ECO:0008006" key="3">
    <source>
        <dbReference type="Google" id="ProtNLM"/>
    </source>
</evidence>
<organism evidence="1 2">
    <name type="scientific">Chryseobacterium populi</name>
    <dbReference type="NCBI Taxonomy" id="1144316"/>
    <lineage>
        <taxon>Bacteria</taxon>
        <taxon>Pseudomonadati</taxon>
        <taxon>Bacteroidota</taxon>
        <taxon>Flavobacteriia</taxon>
        <taxon>Flavobacteriales</taxon>
        <taxon>Weeksellaceae</taxon>
        <taxon>Chryseobacterium group</taxon>
        <taxon>Chryseobacterium</taxon>
    </lineage>
</organism>
<name>J3CMI0_9FLAO</name>
<accession>J3CMI0</accession>
<dbReference type="PROSITE" id="PS51257">
    <property type="entry name" value="PROKAR_LIPOPROTEIN"/>
    <property type="match status" value="1"/>
</dbReference>